<dbReference type="Gene3D" id="3.40.50.1100">
    <property type="match status" value="2"/>
</dbReference>
<evidence type="ECO:0000256" key="3">
    <source>
        <dbReference type="ARBA" id="ARBA00023239"/>
    </source>
</evidence>
<reference evidence="5 6" key="1">
    <citation type="journal article" date="2013" name="Antonie Van Leeuwenhoek">
        <title>Dongia rigui sp. nov., isolated from freshwater of a large wetland in Korea.</title>
        <authorList>
            <person name="Baik K.S."/>
            <person name="Hwang Y.M."/>
            <person name="Choi J.S."/>
            <person name="Kwon J."/>
            <person name="Seong C.N."/>
        </authorList>
    </citation>
    <scope>NUCLEOTIDE SEQUENCE [LARGE SCALE GENOMIC DNA]</scope>
    <source>
        <strain evidence="5 6">04SU4-P</strain>
    </source>
</reference>
<gene>
    <name evidence="5" type="ORF">SMD31_11365</name>
</gene>
<organism evidence="5 6">
    <name type="scientific">Dongia rigui</name>
    <dbReference type="NCBI Taxonomy" id="940149"/>
    <lineage>
        <taxon>Bacteria</taxon>
        <taxon>Pseudomonadati</taxon>
        <taxon>Pseudomonadota</taxon>
        <taxon>Alphaproteobacteria</taxon>
        <taxon>Rhodospirillales</taxon>
        <taxon>Dongiaceae</taxon>
        <taxon>Dongia</taxon>
    </lineage>
</organism>
<dbReference type="EMBL" id="JAXCLX010000001">
    <property type="protein sequence ID" value="MDY0872529.1"/>
    <property type="molecule type" value="Genomic_DNA"/>
</dbReference>
<dbReference type="Pfam" id="PF00291">
    <property type="entry name" value="PALP"/>
    <property type="match status" value="1"/>
</dbReference>
<dbReference type="InterPro" id="IPR050147">
    <property type="entry name" value="Ser/Thr_Dehydratase"/>
</dbReference>
<sequence length="336" mass="34731">MNQPSAKLAVGIEDVRAAAARLNGVIVTTPLLDYPLVSERLGFRLLIKAETLQITGSFKFRGASNRLLAAKDTDPAARAVVAFSSGNHAQGVAAAAKLLGFKATIVMPSDAPAIKVANTRGYGAEVVLYQRHTEDREAIARKIAEKDGALIVPPYDDPYIIAGQGTAGLEIVVQVKALGTVPDLVIAPCSGGGLVGGVATAVKDAFPNTAVYAAEPAGYDDLNRSLAAGERLPNKPTAPSICDALMAQTPGALTFPIHRKLLAGSKVVSDDAVLDAMSFAQRHLKLVVEPGGAAGLAAVLAMRGELKGRTAVVICSGGNADPEMIKRAADRGDPLL</sequence>
<name>A0ABU5DZ25_9PROT</name>
<proteinExistence type="predicted"/>
<dbReference type="PROSITE" id="PS00165">
    <property type="entry name" value="DEHYDRATASE_SER_THR"/>
    <property type="match status" value="1"/>
</dbReference>
<evidence type="ECO:0000313" key="6">
    <source>
        <dbReference type="Proteomes" id="UP001271769"/>
    </source>
</evidence>
<protein>
    <submittedName>
        <fullName evidence="5">Threonine/serine dehydratase</fullName>
    </submittedName>
</protein>
<evidence type="ECO:0000256" key="2">
    <source>
        <dbReference type="ARBA" id="ARBA00022898"/>
    </source>
</evidence>
<dbReference type="InterPro" id="IPR036052">
    <property type="entry name" value="TrpB-like_PALP_sf"/>
</dbReference>
<dbReference type="InterPro" id="IPR000634">
    <property type="entry name" value="Ser/Thr_deHydtase_PyrdxlP-BS"/>
</dbReference>
<evidence type="ECO:0000256" key="1">
    <source>
        <dbReference type="ARBA" id="ARBA00001933"/>
    </source>
</evidence>
<dbReference type="SUPFAM" id="SSF53686">
    <property type="entry name" value="Tryptophan synthase beta subunit-like PLP-dependent enzymes"/>
    <property type="match status" value="1"/>
</dbReference>
<accession>A0ABU5DZ25</accession>
<evidence type="ECO:0000259" key="4">
    <source>
        <dbReference type="Pfam" id="PF00291"/>
    </source>
</evidence>
<comment type="caution">
    <text evidence="5">The sequence shown here is derived from an EMBL/GenBank/DDBJ whole genome shotgun (WGS) entry which is preliminary data.</text>
</comment>
<keyword evidence="2" id="KW-0663">Pyridoxal phosphate</keyword>
<evidence type="ECO:0000313" key="5">
    <source>
        <dbReference type="EMBL" id="MDY0872529.1"/>
    </source>
</evidence>
<dbReference type="InterPro" id="IPR001926">
    <property type="entry name" value="TrpB-like_PALP"/>
</dbReference>
<dbReference type="PANTHER" id="PTHR48078:SF6">
    <property type="entry name" value="L-THREONINE DEHYDRATASE CATABOLIC TDCB"/>
    <property type="match status" value="1"/>
</dbReference>
<dbReference type="RefSeq" id="WP_320500956.1">
    <property type="nucleotide sequence ID" value="NZ_JAXCLX010000001.1"/>
</dbReference>
<comment type="cofactor">
    <cofactor evidence="1">
        <name>pyridoxal 5'-phosphate</name>
        <dbReference type="ChEBI" id="CHEBI:597326"/>
    </cofactor>
</comment>
<dbReference type="PANTHER" id="PTHR48078">
    <property type="entry name" value="THREONINE DEHYDRATASE, MITOCHONDRIAL-RELATED"/>
    <property type="match status" value="1"/>
</dbReference>
<feature type="domain" description="Tryptophan synthase beta chain-like PALP" evidence="4">
    <location>
        <begin position="26"/>
        <end position="317"/>
    </location>
</feature>
<dbReference type="Proteomes" id="UP001271769">
    <property type="component" value="Unassembled WGS sequence"/>
</dbReference>
<keyword evidence="6" id="KW-1185">Reference proteome</keyword>
<dbReference type="CDD" id="cd01562">
    <property type="entry name" value="Thr-dehyd"/>
    <property type="match status" value="1"/>
</dbReference>
<keyword evidence="3" id="KW-0456">Lyase</keyword>